<dbReference type="EMBL" id="JARKHS020033407">
    <property type="protein sequence ID" value="KAK8759107.1"/>
    <property type="molecule type" value="Genomic_DNA"/>
</dbReference>
<dbReference type="PANTHER" id="PTHR33223">
    <property type="entry name" value="CCHC-TYPE DOMAIN-CONTAINING PROTEIN"/>
    <property type="match status" value="1"/>
</dbReference>
<feature type="compositionally biased region" description="Polar residues" evidence="2">
    <location>
        <begin position="1"/>
        <end position="12"/>
    </location>
</feature>
<dbReference type="AlphaFoldDB" id="A0AAQ4D9G7"/>
<keyword evidence="1" id="KW-0863">Zinc-finger</keyword>
<organism evidence="4 5">
    <name type="scientific">Amblyomma americanum</name>
    <name type="common">Lone star tick</name>
    <dbReference type="NCBI Taxonomy" id="6943"/>
    <lineage>
        <taxon>Eukaryota</taxon>
        <taxon>Metazoa</taxon>
        <taxon>Ecdysozoa</taxon>
        <taxon>Arthropoda</taxon>
        <taxon>Chelicerata</taxon>
        <taxon>Arachnida</taxon>
        <taxon>Acari</taxon>
        <taxon>Parasitiformes</taxon>
        <taxon>Ixodida</taxon>
        <taxon>Ixodoidea</taxon>
        <taxon>Ixodidae</taxon>
        <taxon>Amblyomminae</taxon>
        <taxon>Amblyomma</taxon>
    </lineage>
</organism>
<evidence type="ECO:0000256" key="1">
    <source>
        <dbReference type="PROSITE-ProRule" id="PRU00047"/>
    </source>
</evidence>
<dbReference type="Pfam" id="PF03732">
    <property type="entry name" value="Retrotrans_gag"/>
    <property type="match status" value="1"/>
</dbReference>
<feature type="region of interest" description="Disordered" evidence="2">
    <location>
        <begin position="259"/>
        <end position="294"/>
    </location>
</feature>
<name>A0AAQ4D9G7_AMBAM</name>
<dbReference type="PROSITE" id="PS50158">
    <property type="entry name" value="ZF_CCHC"/>
    <property type="match status" value="1"/>
</dbReference>
<protein>
    <recommendedName>
        <fullName evidence="3">CCHC-type domain-containing protein</fullName>
    </recommendedName>
</protein>
<dbReference type="GO" id="GO:0003676">
    <property type="term" value="F:nucleic acid binding"/>
    <property type="evidence" value="ECO:0007669"/>
    <property type="project" value="InterPro"/>
</dbReference>
<dbReference type="PANTHER" id="PTHR33223:SF6">
    <property type="entry name" value="CCHC-TYPE DOMAIN-CONTAINING PROTEIN"/>
    <property type="match status" value="1"/>
</dbReference>
<feature type="region of interest" description="Disordered" evidence="2">
    <location>
        <begin position="1"/>
        <end position="27"/>
    </location>
</feature>
<evidence type="ECO:0000313" key="5">
    <source>
        <dbReference type="Proteomes" id="UP001321473"/>
    </source>
</evidence>
<gene>
    <name evidence="4" type="ORF">V5799_003261</name>
</gene>
<sequence>MQTTISSPSVVLQQPREPPIFQGSPGEDPEDWLEKFERVARYNRWAEDSKLQHVFFSLEGAARTWFENRESSITTWNVFKDQFLKDFTTVIRRERADLLLQSRTQLPNESILVYFEEMAKLFRRADPDMTEQKKLRYLMRGVKEQIFAGLVRNPPSTVAEFLSEATTMEKTLDMRLRQYERQPLAMTAATTDISNTHMLRETVRAIVREELQKLFTATPPAPTVTALSEVIREEVQQALTTPAPFQPSTAPPQMTYAAVARRAQPPPTRLQKTPASFRPPPPARPAPSYPRKSDIWRTPNYRPLCYHCGEPGHLYCNCRYRQMDLPGFPADAPRPQPGQRPREINDYLAESAGGTRRSPSPRRRSYGDFPRGRSPSPRQEN</sequence>
<dbReference type="GO" id="GO:0008270">
    <property type="term" value="F:zinc ion binding"/>
    <property type="evidence" value="ECO:0007669"/>
    <property type="project" value="UniProtKB-KW"/>
</dbReference>
<evidence type="ECO:0000259" key="3">
    <source>
        <dbReference type="PROSITE" id="PS50158"/>
    </source>
</evidence>
<keyword evidence="1" id="KW-0479">Metal-binding</keyword>
<dbReference type="Proteomes" id="UP001321473">
    <property type="component" value="Unassembled WGS sequence"/>
</dbReference>
<keyword evidence="5" id="KW-1185">Reference proteome</keyword>
<dbReference type="InterPro" id="IPR005162">
    <property type="entry name" value="Retrotrans_gag_dom"/>
</dbReference>
<feature type="region of interest" description="Disordered" evidence="2">
    <location>
        <begin position="329"/>
        <end position="381"/>
    </location>
</feature>
<feature type="compositionally biased region" description="Pro residues" evidence="2">
    <location>
        <begin position="277"/>
        <end position="288"/>
    </location>
</feature>
<comment type="caution">
    <text evidence="4">The sequence shown here is derived from an EMBL/GenBank/DDBJ whole genome shotgun (WGS) entry which is preliminary data.</text>
</comment>
<keyword evidence="1" id="KW-0862">Zinc</keyword>
<evidence type="ECO:0000256" key="2">
    <source>
        <dbReference type="SAM" id="MobiDB-lite"/>
    </source>
</evidence>
<dbReference type="InterPro" id="IPR001878">
    <property type="entry name" value="Znf_CCHC"/>
</dbReference>
<accession>A0AAQ4D9G7</accession>
<feature type="domain" description="CCHC-type" evidence="3">
    <location>
        <begin position="305"/>
        <end position="319"/>
    </location>
</feature>
<evidence type="ECO:0000313" key="4">
    <source>
        <dbReference type="EMBL" id="KAK8759107.1"/>
    </source>
</evidence>
<proteinExistence type="predicted"/>
<reference evidence="4 5" key="1">
    <citation type="journal article" date="2023" name="Arcadia Sci">
        <title>De novo assembly of a long-read Amblyomma americanum tick genome.</title>
        <authorList>
            <person name="Chou S."/>
            <person name="Poskanzer K.E."/>
            <person name="Rollins M."/>
            <person name="Thuy-Boun P.S."/>
        </authorList>
    </citation>
    <scope>NUCLEOTIDE SEQUENCE [LARGE SCALE GENOMIC DNA]</scope>
    <source>
        <strain evidence="4">F_SG_1</strain>
        <tissue evidence="4">Salivary glands</tissue>
    </source>
</reference>